<organism evidence="2 3">
    <name type="scientific">Drosophila kikkawai</name>
    <name type="common">Fruit fly</name>
    <dbReference type="NCBI Taxonomy" id="30033"/>
    <lineage>
        <taxon>Eukaryota</taxon>
        <taxon>Metazoa</taxon>
        <taxon>Ecdysozoa</taxon>
        <taxon>Arthropoda</taxon>
        <taxon>Hexapoda</taxon>
        <taxon>Insecta</taxon>
        <taxon>Pterygota</taxon>
        <taxon>Neoptera</taxon>
        <taxon>Endopterygota</taxon>
        <taxon>Diptera</taxon>
        <taxon>Brachycera</taxon>
        <taxon>Muscomorpha</taxon>
        <taxon>Ephydroidea</taxon>
        <taxon>Drosophilidae</taxon>
        <taxon>Drosophila</taxon>
        <taxon>Sophophora</taxon>
    </lineage>
</organism>
<proteinExistence type="predicted"/>
<dbReference type="PANTHER" id="PTHR11736">
    <property type="entry name" value="MELANOMA-ASSOCIATED ANTIGEN MAGE ANTIGEN"/>
    <property type="match status" value="1"/>
</dbReference>
<dbReference type="InterPro" id="IPR037445">
    <property type="entry name" value="MAGE"/>
</dbReference>
<dbReference type="OrthoDB" id="205198at2759"/>
<dbReference type="Gene3D" id="1.10.10.1200">
    <property type="entry name" value="MAGE homology domain, winged helix WH1 motif"/>
    <property type="match status" value="1"/>
</dbReference>
<feature type="domain" description="MAGE" evidence="1">
    <location>
        <begin position="25"/>
        <end position="224"/>
    </location>
</feature>
<evidence type="ECO:0000313" key="2">
    <source>
        <dbReference type="Proteomes" id="UP001652661"/>
    </source>
</evidence>
<protein>
    <submittedName>
        <fullName evidence="3">Non-structural maintenance of chromosomes element 3 homolog</fullName>
    </submittedName>
</protein>
<accession>A0A6P4IST3</accession>
<dbReference type="InterPro" id="IPR002190">
    <property type="entry name" value="MHD_dom"/>
</dbReference>
<dbReference type="InterPro" id="IPR041898">
    <property type="entry name" value="MAGE_WH1"/>
</dbReference>
<gene>
    <name evidence="3" type="primary">MAGE</name>
</gene>
<dbReference type="AlphaFoldDB" id="A0A6P4IST3"/>
<dbReference type="Pfam" id="PF01454">
    <property type="entry name" value="MAGE"/>
    <property type="match status" value="1"/>
</dbReference>
<evidence type="ECO:0000259" key="1">
    <source>
        <dbReference type="PROSITE" id="PS50838"/>
    </source>
</evidence>
<sequence length="232" mass="26641">MASTSRAARSQNANLTQATQHITEVDGKVRAILNYILDHSAEQIPIKEKDLATAAGDKNELKKRLQLVTELLAQRFGIIFKQLDSATKTYICTSEAPMASIHELTPVQRPQITLLYIILMYIFLRGNRIEDSKLYGMLELLNIQVDEEHGYFGANVRKLIEETFVKQQYLKRERSQLNAYDDPKIFFLWGLRAKAEISYEHIVQFAAKLLNQDPRNFDHQLAMAQAAENEEQ</sequence>
<dbReference type="FunFam" id="1.10.10.1210:FF:000001">
    <property type="entry name" value="melanoma-associated antigen D1"/>
    <property type="match status" value="1"/>
</dbReference>
<name>A0A6P4IST3_DROKI</name>
<dbReference type="PROSITE" id="PS50838">
    <property type="entry name" value="MAGE"/>
    <property type="match status" value="1"/>
</dbReference>
<dbReference type="OMA" id="ATKMYIC"/>
<dbReference type="PANTHER" id="PTHR11736:SF14">
    <property type="entry name" value="NSE3 HOMOLOG, SMC5-SMC6 COMPLEX COMPONENT"/>
    <property type="match status" value="1"/>
</dbReference>
<keyword evidence="2" id="KW-1185">Reference proteome</keyword>
<reference evidence="3" key="1">
    <citation type="submission" date="2025-08" db="UniProtKB">
        <authorList>
            <consortium name="RefSeq"/>
        </authorList>
    </citation>
    <scope>IDENTIFICATION</scope>
    <source>
        <strain evidence="3">14028-0561.14</strain>
        <tissue evidence="3">Whole fly</tissue>
    </source>
</reference>
<evidence type="ECO:0000313" key="3">
    <source>
        <dbReference type="RefSeq" id="XP_017031590.1"/>
    </source>
</evidence>
<dbReference type="GO" id="GO:0005634">
    <property type="term" value="C:nucleus"/>
    <property type="evidence" value="ECO:0007669"/>
    <property type="project" value="TreeGrafter"/>
</dbReference>
<dbReference type="SMART" id="SM01373">
    <property type="entry name" value="MAGE"/>
    <property type="match status" value="1"/>
</dbReference>
<dbReference type="RefSeq" id="XP_017031590.1">
    <property type="nucleotide sequence ID" value="XM_017176101.3"/>
</dbReference>
<dbReference type="Gene3D" id="1.10.10.1210">
    <property type="entry name" value="MAGE homology domain, winged helix WH2 motif"/>
    <property type="match status" value="1"/>
</dbReference>
<dbReference type="InterPro" id="IPR041899">
    <property type="entry name" value="MAGE_WH2"/>
</dbReference>
<dbReference type="Proteomes" id="UP001652661">
    <property type="component" value="Chromosome 3R"/>
</dbReference>